<evidence type="ECO:0000313" key="2">
    <source>
        <dbReference type="EMBL" id="RRJ88794.1"/>
    </source>
</evidence>
<protein>
    <submittedName>
        <fullName evidence="2">Uncharacterized protein</fullName>
    </submittedName>
</protein>
<evidence type="ECO:0000313" key="3">
    <source>
        <dbReference type="Proteomes" id="UP000274391"/>
    </source>
</evidence>
<dbReference type="RefSeq" id="WP_124969034.1">
    <property type="nucleotide sequence ID" value="NZ_RQVS01000001.1"/>
</dbReference>
<organism evidence="2 3">
    <name type="scientific">Gulosibacter macacae</name>
    <dbReference type="NCBI Taxonomy" id="2488791"/>
    <lineage>
        <taxon>Bacteria</taxon>
        <taxon>Bacillati</taxon>
        <taxon>Actinomycetota</taxon>
        <taxon>Actinomycetes</taxon>
        <taxon>Micrococcales</taxon>
        <taxon>Microbacteriaceae</taxon>
        <taxon>Gulosibacter</taxon>
    </lineage>
</organism>
<accession>A0A3P3W1Z4</accession>
<keyword evidence="1" id="KW-1133">Transmembrane helix</keyword>
<feature type="transmembrane region" description="Helical" evidence="1">
    <location>
        <begin position="16"/>
        <end position="46"/>
    </location>
</feature>
<evidence type="ECO:0000256" key="1">
    <source>
        <dbReference type="SAM" id="Phobius"/>
    </source>
</evidence>
<keyword evidence="1" id="KW-0812">Transmembrane</keyword>
<gene>
    <name evidence="2" type="ORF">EG850_01250</name>
</gene>
<comment type="caution">
    <text evidence="2">The sequence shown here is derived from an EMBL/GenBank/DDBJ whole genome shotgun (WGS) entry which is preliminary data.</text>
</comment>
<dbReference type="AlphaFoldDB" id="A0A3P3W1Z4"/>
<keyword evidence="1" id="KW-0472">Membrane</keyword>
<name>A0A3P3W1Z4_9MICO</name>
<dbReference type="EMBL" id="RQVS01000001">
    <property type="protein sequence ID" value="RRJ88794.1"/>
    <property type="molecule type" value="Genomic_DNA"/>
</dbReference>
<dbReference type="OrthoDB" id="4991144at2"/>
<keyword evidence="3" id="KW-1185">Reference proteome</keyword>
<reference evidence="2 3" key="1">
    <citation type="submission" date="2018-11" db="EMBL/GenBank/DDBJ databases">
        <title>YIM 102482-1 draft genome.</title>
        <authorList>
            <person name="Li G."/>
            <person name="Jiang Y."/>
        </authorList>
    </citation>
    <scope>NUCLEOTIDE SEQUENCE [LARGE SCALE GENOMIC DNA]</scope>
    <source>
        <strain evidence="2 3">YIM 102482-1</strain>
    </source>
</reference>
<proteinExistence type="predicted"/>
<sequence>MFYPEHEYKRKSCGPVALIFAGCGCLALVVLVVILVLVFGGIGIFANAVRTSIPDTTYPANTTSTSAASEPIDWRQRPRGPEFEELLNRLWDTYDPAIRSGEIYAMLPDGQAVGSVYVNTFRLVLADIRGAVRFGLYGGTIADEADDLLDGKITYLNELERQLLAGEDLTVPHIEVTQSDGTVFVGNGDNPANNTSTAPLPEPKAPMDAYEFSKSVPYDPGSDGDFREEGESIAASFNMTVNYSYAEMGQHCTRGKNYVDSVGAFCSATPSVIYIPMDVPDHYPAYLSEPRYLDTIRHEIAHMIIFDKCDSTAPPIAGQERYEGLTNSYAVLYLGASYELLQPSDSSSDYWMDASTDEMAHAVHSGRCA</sequence>
<dbReference type="Proteomes" id="UP000274391">
    <property type="component" value="Unassembled WGS sequence"/>
</dbReference>